<dbReference type="SUPFAM" id="SSF50978">
    <property type="entry name" value="WD40 repeat-like"/>
    <property type="match status" value="1"/>
</dbReference>
<keyword evidence="4" id="KW-0853">WD repeat</keyword>
<dbReference type="PANTHER" id="PTHR44111">
    <property type="entry name" value="ELONGATOR COMPLEX PROTEIN 2"/>
    <property type="match status" value="1"/>
</dbReference>
<keyword evidence="5" id="KW-0677">Repeat</keyword>
<name>A0ABR2M2Z0_9ASPA</name>
<evidence type="ECO:0000313" key="8">
    <source>
        <dbReference type="Proteomes" id="UP001412067"/>
    </source>
</evidence>
<reference evidence="7 8" key="1">
    <citation type="journal article" date="2022" name="Nat. Plants">
        <title>Genomes of leafy and leafless Platanthera orchids illuminate the evolution of mycoheterotrophy.</title>
        <authorList>
            <person name="Li M.H."/>
            <person name="Liu K.W."/>
            <person name="Li Z."/>
            <person name="Lu H.C."/>
            <person name="Ye Q.L."/>
            <person name="Zhang D."/>
            <person name="Wang J.Y."/>
            <person name="Li Y.F."/>
            <person name="Zhong Z.M."/>
            <person name="Liu X."/>
            <person name="Yu X."/>
            <person name="Liu D.K."/>
            <person name="Tu X.D."/>
            <person name="Liu B."/>
            <person name="Hao Y."/>
            <person name="Liao X.Y."/>
            <person name="Jiang Y.T."/>
            <person name="Sun W.H."/>
            <person name="Chen J."/>
            <person name="Chen Y.Q."/>
            <person name="Ai Y."/>
            <person name="Zhai J.W."/>
            <person name="Wu S.S."/>
            <person name="Zhou Z."/>
            <person name="Hsiao Y.Y."/>
            <person name="Wu W.L."/>
            <person name="Chen Y.Y."/>
            <person name="Lin Y.F."/>
            <person name="Hsu J.L."/>
            <person name="Li C.Y."/>
            <person name="Wang Z.W."/>
            <person name="Zhao X."/>
            <person name="Zhong W.Y."/>
            <person name="Ma X.K."/>
            <person name="Ma L."/>
            <person name="Huang J."/>
            <person name="Chen G.Z."/>
            <person name="Huang M.Z."/>
            <person name="Huang L."/>
            <person name="Peng D.H."/>
            <person name="Luo Y.B."/>
            <person name="Zou S.Q."/>
            <person name="Chen S.P."/>
            <person name="Lan S."/>
            <person name="Tsai W.C."/>
            <person name="Van de Peer Y."/>
            <person name="Liu Z.J."/>
        </authorList>
    </citation>
    <scope>NUCLEOTIDE SEQUENCE [LARGE SCALE GENOMIC DNA]</scope>
    <source>
        <strain evidence="7">Lor288</strain>
    </source>
</reference>
<dbReference type="InterPro" id="IPR037289">
    <property type="entry name" value="Elp2"/>
</dbReference>
<evidence type="ECO:0000256" key="1">
    <source>
        <dbReference type="ARBA" id="ARBA00004123"/>
    </source>
</evidence>
<dbReference type="PANTHER" id="PTHR44111:SF1">
    <property type="entry name" value="ELONGATOR COMPLEX PROTEIN 2"/>
    <property type="match status" value="1"/>
</dbReference>
<dbReference type="Proteomes" id="UP001412067">
    <property type="component" value="Unassembled WGS sequence"/>
</dbReference>
<accession>A0ABR2M2Z0</accession>
<proteinExistence type="predicted"/>
<comment type="subcellular location">
    <subcellularLocation>
        <location evidence="2">Cytoplasm</location>
    </subcellularLocation>
    <subcellularLocation>
        <location evidence="1">Nucleus</location>
    </subcellularLocation>
</comment>
<evidence type="ECO:0000256" key="3">
    <source>
        <dbReference type="ARBA" id="ARBA00022490"/>
    </source>
</evidence>
<evidence type="ECO:0000256" key="6">
    <source>
        <dbReference type="ARBA" id="ARBA00023242"/>
    </source>
</evidence>
<dbReference type="InterPro" id="IPR036322">
    <property type="entry name" value="WD40_repeat_dom_sf"/>
</dbReference>
<protein>
    <submittedName>
        <fullName evidence="7">Elongator complex protein 2</fullName>
    </submittedName>
</protein>
<comment type="caution">
    <text evidence="7">The sequence shown here is derived from an EMBL/GenBank/DDBJ whole genome shotgun (WGS) entry which is preliminary data.</text>
</comment>
<evidence type="ECO:0000313" key="7">
    <source>
        <dbReference type="EMBL" id="KAK8958452.1"/>
    </source>
</evidence>
<keyword evidence="8" id="KW-1185">Reference proteome</keyword>
<keyword evidence="3" id="KW-0963">Cytoplasm</keyword>
<sequence>MVVTHVDGGNVEVERLFIGAGCNRVANNVSWGPSGLVAFGAQNAVAIFCPESAQILITLPGHKAVVNCTHWLPSSKDAHRATPKWTSHPTVWRRNNCRSAGCQR</sequence>
<keyword evidence="6" id="KW-0539">Nucleus</keyword>
<evidence type="ECO:0000256" key="4">
    <source>
        <dbReference type="ARBA" id="ARBA00022574"/>
    </source>
</evidence>
<gene>
    <name evidence="7" type="primary">ELP2</name>
    <name evidence="7" type="ORF">KSP40_PGU020278</name>
</gene>
<organism evidence="7 8">
    <name type="scientific">Platanthera guangdongensis</name>
    <dbReference type="NCBI Taxonomy" id="2320717"/>
    <lineage>
        <taxon>Eukaryota</taxon>
        <taxon>Viridiplantae</taxon>
        <taxon>Streptophyta</taxon>
        <taxon>Embryophyta</taxon>
        <taxon>Tracheophyta</taxon>
        <taxon>Spermatophyta</taxon>
        <taxon>Magnoliopsida</taxon>
        <taxon>Liliopsida</taxon>
        <taxon>Asparagales</taxon>
        <taxon>Orchidaceae</taxon>
        <taxon>Orchidoideae</taxon>
        <taxon>Orchideae</taxon>
        <taxon>Orchidinae</taxon>
        <taxon>Platanthera</taxon>
    </lineage>
</organism>
<dbReference type="EMBL" id="JBBWWR010000012">
    <property type="protein sequence ID" value="KAK8958452.1"/>
    <property type="molecule type" value="Genomic_DNA"/>
</dbReference>
<evidence type="ECO:0000256" key="5">
    <source>
        <dbReference type="ARBA" id="ARBA00022737"/>
    </source>
</evidence>
<evidence type="ECO:0000256" key="2">
    <source>
        <dbReference type="ARBA" id="ARBA00004496"/>
    </source>
</evidence>